<dbReference type="InterPro" id="IPR056792">
    <property type="entry name" value="PRC_RimM"/>
</dbReference>
<dbReference type="EMBL" id="CP071182">
    <property type="protein sequence ID" value="QSO49537.1"/>
    <property type="molecule type" value="Genomic_DNA"/>
</dbReference>
<feature type="domain" description="RimM N-terminal" evidence="7">
    <location>
        <begin position="58"/>
        <end position="142"/>
    </location>
</feature>
<gene>
    <name evidence="5 9" type="primary">rimM</name>
    <name evidence="9" type="ORF">JZ786_11930</name>
</gene>
<dbReference type="KEGG" id="afx:JZ786_11930"/>
<evidence type="ECO:0000256" key="2">
    <source>
        <dbReference type="ARBA" id="ARBA00022517"/>
    </source>
</evidence>
<dbReference type="HAMAP" id="MF_00014">
    <property type="entry name" value="Ribosome_mat_RimM"/>
    <property type="match status" value="1"/>
</dbReference>
<comment type="domain">
    <text evidence="5">The PRC barrel domain binds ribosomal protein uS19.</text>
</comment>
<dbReference type="SUPFAM" id="SSF50346">
    <property type="entry name" value="PRC-barrel domain"/>
    <property type="match status" value="1"/>
</dbReference>
<dbReference type="InterPro" id="IPR009000">
    <property type="entry name" value="Transl_B-barrel_sf"/>
</dbReference>
<dbReference type="InterPro" id="IPR011033">
    <property type="entry name" value="PRC_barrel-like_sf"/>
</dbReference>
<dbReference type="Gene3D" id="2.30.30.240">
    <property type="entry name" value="PRC-barrel domain"/>
    <property type="match status" value="1"/>
</dbReference>
<dbReference type="GO" id="GO:0006364">
    <property type="term" value="P:rRNA processing"/>
    <property type="evidence" value="ECO:0007669"/>
    <property type="project" value="UniProtKB-UniRule"/>
</dbReference>
<evidence type="ECO:0000256" key="5">
    <source>
        <dbReference type="HAMAP-Rule" id="MF_00014"/>
    </source>
</evidence>
<feature type="region of interest" description="Disordered" evidence="6">
    <location>
        <begin position="228"/>
        <end position="267"/>
    </location>
</feature>
<feature type="region of interest" description="Disordered" evidence="6">
    <location>
        <begin position="1"/>
        <end position="38"/>
    </location>
</feature>
<keyword evidence="10" id="KW-1185">Reference proteome</keyword>
<dbReference type="Gene3D" id="2.40.30.60">
    <property type="entry name" value="RimM"/>
    <property type="match status" value="1"/>
</dbReference>
<dbReference type="InterPro" id="IPR036976">
    <property type="entry name" value="RimM_N_sf"/>
</dbReference>
<dbReference type="SUPFAM" id="SSF50447">
    <property type="entry name" value="Translation proteins"/>
    <property type="match status" value="1"/>
</dbReference>
<evidence type="ECO:0000313" key="10">
    <source>
        <dbReference type="Proteomes" id="UP000663505"/>
    </source>
</evidence>
<dbReference type="Pfam" id="PF24986">
    <property type="entry name" value="PRC_RimM"/>
    <property type="match status" value="1"/>
</dbReference>
<comment type="subunit">
    <text evidence="5">Binds ribosomal protein uS19.</text>
</comment>
<evidence type="ECO:0000256" key="3">
    <source>
        <dbReference type="ARBA" id="ARBA00022552"/>
    </source>
</evidence>
<evidence type="ECO:0000256" key="6">
    <source>
        <dbReference type="SAM" id="MobiDB-lite"/>
    </source>
</evidence>
<dbReference type="InterPro" id="IPR011961">
    <property type="entry name" value="RimM"/>
</dbReference>
<dbReference type="Pfam" id="PF01782">
    <property type="entry name" value="RimM"/>
    <property type="match status" value="1"/>
</dbReference>
<dbReference type="PANTHER" id="PTHR33692:SF1">
    <property type="entry name" value="RIBOSOME MATURATION FACTOR RIMM"/>
    <property type="match status" value="1"/>
</dbReference>
<dbReference type="GO" id="GO:0005840">
    <property type="term" value="C:ribosome"/>
    <property type="evidence" value="ECO:0007669"/>
    <property type="project" value="InterPro"/>
</dbReference>
<keyword evidence="4 5" id="KW-0143">Chaperone</keyword>
<sequence>MPNQDRNRNNRHPDNREEKTHSGEIREEKTHPGGNREENIQQVENHGGQTRAPRQYFTVGVIAGTHALRGEVKVLSRTDFPEKRFKKGAELYLREPGKSPRQALKVAASRSHKQFWLVLFEGVTSINDVDKWKGLELVVPESELVPLPEGTYYIHQLVGLHVVTDEGHEVGTIREVLQPGANDVYVVRGSLQKADVLIPAIPDCVLSVDLDAGQMFVHLLPGLLADDDGPADDNRVGRQDDRFTDDSVASGNDAAENEMTDATKRKG</sequence>
<dbReference type="GO" id="GO:0005737">
    <property type="term" value="C:cytoplasm"/>
    <property type="evidence" value="ECO:0007669"/>
    <property type="project" value="UniProtKB-SubCell"/>
</dbReference>
<dbReference type="AlphaFoldDB" id="A0A9X7W2Z2"/>
<proteinExistence type="inferred from homology"/>
<evidence type="ECO:0000313" key="9">
    <source>
        <dbReference type="EMBL" id="QSO49537.1"/>
    </source>
</evidence>
<dbReference type="RefSeq" id="WP_206658847.1">
    <property type="nucleotide sequence ID" value="NZ_CP071182.1"/>
</dbReference>
<dbReference type="PANTHER" id="PTHR33692">
    <property type="entry name" value="RIBOSOME MATURATION FACTOR RIMM"/>
    <property type="match status" value="1"/>
</dbReference>
<dbReference type="InterPro" id="IPR002676">
    <property type="entry name" value="RimM_N"/>
</dbReference>
<accession>A0A9X7W2Z2</accession>
<dbReference type="NCBIfam" id="TIGR02273">
    <property type="entry name" value="16S_RimM"/>
    <property type="match status" value="1"/>
</dbReference>
<evidence type="ECO:0000256" key="1">
    <source>
        <dbReference type="ARBA" id="ARBA00022490"/>
    </source>
</evidence>
<reference evidence="9 10" key="1">
    <citation type="submission" date="2021-02" db="EMBL/GenBank/DDBJ databases">
        <title>Alicyclobacillus curvatus sp. nov. and Alicyclobacillus mengziensis sp. nov., two acidophilic bacteria isolated from acid mine drainage.</title>
        <authorList>
            <person name="Huang Y."/>
        </authorList>
    </citation>
    <scope>NUCLEOTIDE SEQUENCE [LARGE SCALE GENOMIC DNA]</scope>
    <source>
        <strain evidence="9 10">S30H14</strain>
    </source>
</reference>
<evidence type="ECO:0000259" key="8">
    <source>
        <dbReference type="Pfam" id="PF24986"/>
    </source>
</evidence>
<evidence type="ECO:0000259" key="7">
    <source>
        <dbReference type="Pfam" id="PF01782"/>
    </source>
</evidence>
<keyword evidence="2 5" id="KW-0690">Ribosome biogenesis</keyword>
<dbReference type="GO" id="GO:0042274">
    <property type="term" value="P:ribosomal small subunit biogenesis"/>
    <property type="evidence" value="ECO:0007669"/>
    <property type="project" value="UniProtKB-UniRule"/>
</dbReference>
<comment type="function">
    <text evidence="5">An accessory protein needed during the final step in the assembly of 30S ribosomal subunit, possibly for assembly of the head region. Essential for efficient processing of 16S rRNA. May be needed both before and after RbfA during the maturation of 16S rRNA. It has affinity for free ribosomal 30S subunits but not for 70S ribosomes.</text>
</comment>
<feature type="domain" description="Ribosome maturation factor RimM PRC barrel" evidence="8">
    <location>
        <begin position="155"/>
        <end position="218"/>
    </location>
</feature>
<keyword evidence="1 5" id="KW-0963">Cytoplasm</keyword>
<comment type="similarity">
    <text evidence="5">Belongs to the RimM family.</text>
</comment>
<protein>
    <recommendedName>
        <fullName evidence="5">Ribosome maturation factor RimM</fullName>
    </recommendedName>
</protein>
<feature type="compositionally biased region" description="Basic and acidic residues" evidence="6">
    <location>
        <begin position="232"/>
        <end position="245"/>
    </location>
</feature>
<evidence type="ECO:0000256" key="4">
    <source>
        <dbReference type="ARBA" id="ARBA00023186"/>
    </source>
</evidence>
<organism evidence="9 10">
    <name type="scientific">Alicyclobacillus mengziensis</name>
    <dbReference type="NCBI Taxonomy" id="2931921"/>
    <lineage>
        <taxon>Bacteria</taxon>
        <taxon>Bacillati</taxon>
        <taxon>Bacillota</taxon>
        <taxon>Bacilli</taxon>
        <taxon>Bacillales</taxon>
        <taxon>Alicyclobacillaceae</taxon>
        <taxon>Alicyclobacillus</taxon>
    </lineage>
</organism>
<keyword evidence="3 5" id="KW-0698">rRNA processing</keyword>
<dbReference type="Proteomes" id="UP000663505">
    <property type="component" value="Chromosome"/>
</dbReference>
<dbReference type="GO" id="GO:0043022">
    <property type="term" value="F:ribosome binding"/>
    <property type="evidence" value="ECO:0007669"/>
    <property type="project" value="InterPro"/>
</dbReference>
<name>A0A9X7W2Z2_9BACL</name>
<comment type="subcellular location">
    <subcellularLocation>
        <location evidence="5">Cytoplasm</location>
    </subcellularLocation>
</comment>